<dbReference type="InterPro" id="IPR011059">
    <property type="entry name" value="Metal-dep_hydrolase_composite"/>
</dbReference>
<dbReference type="Gene3D" id="3.20.20.140">
    <property type="entry name" value="Metal-dependent hydrolases"/>
    <property type="match status" value="2"/>
</dbReference>
<reference evidence="2 3" key="1">
    <citation type="journal article" date="2001" name="Int. J. Syst. Evol. Microbiol.">
        <title>Agreia bicolorata gen. nov., sp. nov., to accommodate actinobacteria isolated from narrow reed grass infected by the nematode Heteroanguina graminophila.</title>
        <authorList>
            <person name="Evtushenko L.I."/>
            <person name="Dorofeeva L.V."/>
            <person name="Dobrovolskaya T.G."/>
            <person name="Streshinskaya G.M."/>
            <person name="Subbotin S.A."/>
            <person name="Tiedje J.M."/>
        </authorList>
    </citation>
    <scope>NUCLEOTIDE SEQUENCE [LARGE SCALE GENOMIC DNA]</scope>
    <source>
        <strain evidence="2 3">VKM Ac-1804</strain>
    </source>
</reference>
<dbReference type="Pfam" id="PF07969">
    <property type="entry name" value="Amidohydro_3"/>
    <property type="match status" value="1"/>
</dbReference>
<organism evidence="2 3">
    <name type="scientific">Agreia bicolorata</name>
    <dbReference type="NCBI Taxonomy" id="110935"/>
    <lineage>
        <taxon>Bacteria</taxon>
        <taxon>Bacillati</taxon>
        <taxon>Actinomycetota</taxon>
        <taxon>Actinomycetes</taxon>
        <taxon>Micrococcales</taxon>
        <taxon>Microbacteriaceae</taxon>
        <taxon>Agreia</taxon>
    </lineage>
</organism>
<gene>
    <name evidence="2" type="ORF">TZ00_17150</name>
</gene>
<name>A0ABR5CBS5_9MICO</name>
<dbReference type="PANTHER" id="PTHR22642">
    <property type="entry name" value="IMIDAZOLONEPROPIONASE"/>
    <property type="match status" value="1"/>
</dbReference>
<dbReference type="Gene3D" id="2.30.40.10">
    <property type="entry name" value="Urease, subunit C, domain 1"/>
    <property type="match status" value="2"/>
</dbReference>
<comment type="caution">
    <text evidence="2">The sequence shown here is derived from an EMBL/GenBank/DDBJ whole genome shotgun (WGS) entry which is preliminary data.</text>
</comment>
<proteinExistence type="predicted"/>
<dbReference type="SUPFAM" id="SSF51338">
    <property type="entry name" value="Composite domain of metallo-dependent hydrolases"/>
    <property type="match status" value="1"/>
</dbReference>
<dbReference type="RefSeq" id="WP_044443590.1">
    <property type="nucleotide sequence ID" value="NZ_JYFC01000009.1"/>
</dbReference>
<protein>
    <recommendedName>
        <fullName evidence="1">Amidohydrolase 3 domain-containing protein</fullName>
    </recommendedName>
</protein>
<feature type="domain" description="Amidohydrolase 3" evidence="1">
    <location>
        <begin position="117"/>
        <end position="450"/>
    </location>
</feature>
<evidence type="ECO:0000313" key="2">
    <source>
        <dbReference type="EMBL" id="KJC63087.1"/>
    </source>
</evidence>
<dbReference type="Proteomes" id="UP000032503">
    <property type="component" value="Unassembled WGS sequence"/>
</dbReference>
<dbReference type="SUPFAM" id="SSF51556">
    <property type="entry name" value="Metallo-dependent hydrolases"/>
    <property type="match status" value="1"/>
</dbReference>
<accession>A0ABR5CBS5</accession>
<dbReference type="InterPro" id="IPR013108">
    <property type="entry name" value="Amidohydro_3"/>
</dbReference>
<dbReference type="EMBL" id="JYFC01000009">
    <property type="protein sequence ID" value="KJC63087.1"/>
    <property type="molecule type" value="Genomic_DNA"/>
</dbReference>
<dbReference type="PANTHER" id="PTHR22642:SF2">
    <property type="entry name" value="PROTEIN LONG AFTER FAR-RED 3"/>
    <property type="match status" value="1"/>
</dbReference>
<evidence type="ECO:0000259" key="1">
    <source>
        <dbReference type="Pfam" id="PF07969"/>
    </source>
</evidence>
<dbReference type="InterPro" id="IPR032466">
    <property type="entry name" value="Metal_Hydrolase"/>
</dbReference>
<evidence type="ECO:0000313" key="3">
    <source>
        <dbReference type="Proteomes" id="UP000032503"/>
    </source>
</evidence>
<sequence length="464" mass="49638">MMPATDARLIIGAIRTMDDERPEAEAMLIVGERIVSIGALDEARAAAPAGTVEERFDGVIVPGFIDAHSHMQRAGLKALQLLDDGADAATFSAVMLADGDADPDAPDWLGDTPPLLEDRLAALRRVQPLLHAMGFTGVIDPAVTLDELDGYREAHRRSLLTMRVVAMPWPQLGSAEVPDVDAALRVLDGIDGATGDGDDQLRLGPIKVYYDGEGMKGQALLERPWVGDDYGVQRLSADEFARLASSCVERGWGLGVHAVGSRAVAQVLDGLEAAAPPTVLGPLRCQLIHAYLEPSVESMRRAAELGVIASLQPSIAWNNASGLMRRLGDRALPVNPMRAWLDAGATLAMGSDAPYFPFDPRRLVEVSAERRMRGMAEPIGSEQAITVLEAVRAYTRGAARAAFAEDRCGMLREGFLADWVLLEVDPTTCTSAEFAASRVLRTEVGGTPVFEGVVAEGVDRGVDQ</sequence>
<keyword evidence="3" id="KW-1185">Reference proteome</keyword>